<dbReference type="HAMAP" id="MF_00260">
    <property type="entry name" value="Porphobil_deam"/>
    <property type="match status" value="1"/>
</dbReference>
<evidence type="ECO:0000256" key="3">
    <source>
        <dbReference type="ARBA" id="ARBA00005638"/>
    </source>
</evidence>
<dbReference type="Gene3D" id="3.40.190.10">
    <property type="entry name" value="Periplasmic binding protein-like II"/>
    <property type="match status" value="2"/>
</dbReference>
<dbReference type="PANTHER" id="PTHR11557">
    <property type="entry name" value="PORPHOBILINOGEN DEAMINASE"/>
    <property type="match status" value="1"/>
</dbReference>
<accession>A0A975BEB9</accession>
<dbReference type="GO" id="GO:0005737">
    <property type="term" value="C:cytoplasm"/>
    <property type="evidence" value="ECO:0007669"/>
    <property type="project" value="UniProtKB-UniRule"/>
</dbReference>
<evidence type="ECO:0000256" key="4">
    <source>
        <dbReference type="ARBA" id="ARBA00011245"/>
    </source>
</evidence>
<name>A0A975BEB9_9BACT</name>
<comment type="cofactor">
    <cofactor evidence="8">
        <name>dipyrromethane</name>
        <dbReference type="ChEBI" id="CHEBI:60342"/>
    </cofactor>
    <text evidence="8">Binds 1 dipyrromethane group covalently.</text>
</comment>
<dbReference type="GO" id="GO:0006782">
    <property type="term" value="P:protoporphyrinogen IX biosynthetic process"/>
    <property type="evidence" value="ECO:0007669"/>
    <property type="project" value="UniProtKB-UniRule"/>
</dbReference>
<evidence type="ECO:0000256" key="5">
    <source>
        <dbReference type="ARBA" id="ARBA00022679"/>
    </source>
</evidence>
<feature type="domain" description="Porphobilinogen deaminase C-terminal" evidence="10">
    <location>
        <begin position="227"/>
        <end position="294"/>
    </location>
</feature>
<dbReference type="RefSeq" id="WP_207689738.1">
    <property type="nucleotide sequence ID" value="NZ_CP061799.1"/>
</dbReference>
<dbReference type="Pfam" id="PF01379">
    <property type="entry name" value="Porphobil_deam"/>
    <property type="match status" value="1"/>
</dbReference>
<evidence type="ECO:0000256" key="1">
    <source>
        <dbReference type="ARBA" id="ARBA00002869"/>
    </source>
</evidence>
<dbReference type="FunFam" id="3.40.190.10:FF:000004">
    <property type="entry name" value="Porphobilinogen deaminase"/>
    <property type="match status" value="1"/>
</dbReference>
<gene>
    <name evidence="8 11" type="primary">hemC</name>
    <name evidence="11" type="ORF">dnl_63880</name>
</gene>
<dbReference type="InterPro" id="IPR022417">
    <property type="entry name" value="Porphobilin_deaminase_N"/>
</dbReference>
<protein>
    <recommendedName>
        <fullName evidence="8">Porphobilinogen deaminase</fullName>
        <shortName evidence="8">PBG</shortName>
        <ecNumber evidence="8">2.5.1.61</ecNumber>
    </recommendedName>
    <alternativeName>
        <fullName evidence="8">Hydroxymethylbilane synthase</fullName>
        <shortName evidence="8">HMBS</shortName>
    </alternativeName>
    <alternativeName>
        <fullName evidence="8">Pre-uroporphyrinogen synthase</fullName>
    </alternativeName>
</protein>
<dbReference type="EMBL" id="CP061799">
    <property type="protein sequence ID" value="QTA83962.1"/>
    <property type="molecule type" value="Genomic_DNA"/>
</dbReference>
<dbReference type="InterPro" id="IPR022419">
    <property type="entry name" value="Porphobilin_deaminase_cofac_BS"/>
</dbReference>
<comment type="similarity">
    <text evidence="3 8">Belongs to the HMBS family.</text>
</comment>
<dbReference type="InterPro" id="IPR000860">
    <property type="entry name" value="HemC"/>
</dbReference>
<dbReference type="SUPFAM" id="SSF54782">
    <property type="entry name" value="Porphobilinogen deaminase (hydroxymethylbilane synthase), C-terminal domain"/>
    <property type="match status" value="1"/>
</dbReference>
<comment type="pathway">
    <text evidence="2">Porphyrin-containing compound metabolism; protoporphyrin-IX biosynthesis; coproporphyrinogen-III from 5-aminolevulinate: step 2/4.</text>
</comment>
<proteinExistence type="inferred from homology"/>
<feature type="modified residue" description="S-(dipyrrolylmethanemethyl)cysteine" evidence="8">
    <location>
        <position position="241"/>
    </location>
</feature>
<dbReference type="InterPro" id="IPR022418">
    <property type="entry name" value="Porphobilinogen_deaminase_C"/>
</dbReference>
<evidence type="ECO:0000313" key="12">
    <source>
        <dbReference type="Proteomes" id="UP000663720"/>
    </source>
</evidence>
<evidence type="ECO:0000256" key="7">
    <source>
        <dbReference type="ARBA" id="ARBA00048169"/>
    </source>
</evidence>
<dbReference type="InterPro" id="IPR036803">
    <property type="entry name" value="Porphobilinogen_deaminase_C_sf"/>
</dbReference>
<dbReference type="FunFam" id="3.30.160.40:FF:000002">
    <property type="entry name" value="Porphobilinogen deaminase"/>
    <property type="match status" value="1"/>
</dbReference>
<evidence type="ECO:0000256" key="8">
    <source>
        <dbReference type="HAMAP-Rule" id="MF_00260"/>
    </source>
</evidence>
<comment type="miscellaneous">
    <text evidence="8">The porphobilinogen subunits are added to the dipyrromethane group.</text>
</comment>
<comment type="subunit">
    <text evidence="4 8">Monomer.</text>
</comment>
<keyword evidence="12" id="KW-1185">Reference proteome</keyword>
<dbReference type="Proteomes" id="UP000663720">
    <property type="component" value="Chromosome"/>
</dbReference>
<evidence type="ECO:0000259" key="9">
    <source>
        <dbReference type="Pfam" id="PF01379"/>
    </source>
</evidence>
<reference evidence="11" key="1">
    <citation type="journal article" date="2021" name="Microb. Physiol.">
        <title>Proteogenomic Insights into the Physiology of Marine, Sulfate-Reducing, Filamentous Desulfonema limicola and Desulfonema magnum.</title>
        <authorList>
            <person name="Schnaars V."/>
            <person name="Wohlbrand L."/>
            <person name="Scheve S."/>
            <person name="Hinrichs C."/>
            <person name="Reinhardt R."/>
            <person name="Rabus R."/>
        </authorList>
    </citation>
    <scope>NUCLEOTIDE SEQUENCE</scope>
    <source>
        <strain evidence="11">5ac10</strain>
    </source>
</reference>
<keyword evidence="5 8" id="KW-0808">Transferase</keyword>
<dbReference type="PRINTS" id="PR00151">
    <property type="entry name" value="PORPHBDMNASE"/>
</dbReference>
<dbReference type="GO" id="GO:0004418">
    <property type="term" value="F:hydroxymethylbilane synthase activity"/>
    <property type="evidence" value="ECO:0007669"/>
    <property type="project" value="UniProtKB-UniRule"/>
</dbReference>
<evidence type="ECO:0000256" key="2">
    <source>
        <dbReference type="ARBA" id="ARBA00004735"/>
    </source>
</evidence>
<sequence>MGAQIKIGTRGSQLALWQANWVKTALMEKFPGLSVELVIIKTKGDKILDVPLAKVGGKGLFVKEIEEALLDRRIDLAVHSMKDMPSEIPEGLCISAVPERENPKDALVSRNGLHLSGLPENAKVGTSSLRRAAQLKRVRPDIEIVSLRGNLDTRLKKLETENLDAVILAAAGLRRMGFEDRITQYLDEDTMLPAVGQGALCIESRENDPEIGHFLTALDHEKTRKVVLGERAFLNRLEGGCQVPIAAHGKLENNVFSLTGLVASLDGTKIIKHSISGPDTQSERIGIKLADRLLSEGAKEILDSVRI</sequence>
<dbReference type="AlphaFoldDB" id="A0A975BEB9"/>
<evidence type="ECO:0000259" key="10">
    <source>
        <dbReference type="Pfam" id="PF03900"/>
    </source>
</evidence>
<evidence type="ECO:0000313" key="11">
    <source>
        <dbReference type="EMBL" id="QTA83962.1"/>
    </source>
</evidence>
<dbReference type="Gene3D" id="3.30.160.40">
    <property type="entry name" value="Porphobilinogen deaminase, C-terminal domain"/>
    <property type="match status" value="1"/>
</dbReference>
<organism evidence="11 12">
    <name type="scientific">Desulfonema limicola</name>
    <dbReference type="NCBI Taxonomy" id="45656"/>
    <lineage>
        <taxon>Bacteria</taxon>
        <taxon>Pseudomonadati</taxon>
        <taxon>Thermodesulfobacteriota</taxon>
        <taxon>Desulfobacteria</taxon>
        <taxon>Desulfobacterales</taxon>
        <taxon>Desulfococcaceae</taxon>
        <taxon>Desulfonema</taxon>
    </lineage>
</organism>
<dbReference type="KEGG" id="dli:dnl_63880"/>
<dbReference type="PIRSF" id="PIRSF001438">
    <property type="entry name" value="4pyrrol_synth_OHMeBilane_synth"/>
    <property type="match status" value="1"/>
</dbReference>
<dbReference type="FunFam" id="3.40.190.10:FF:000005">
    <property type="entry name" value="Porphobilinogen deaminase"/>
    <property type="match status" value="1"/>
</dbReference>
<evidence type="ECO:0000256" key="6">
    <source>
        <dbReference type="ARBA" id="ARBA00023244"/>
    </source>
</evidence>
<dbReference type="Pfam" id="PF03900">
    <property type="entry name" value="Porphobil_deamC"/>
    <property type="match status" value="1"/>
</dbReference>
<comment type="catalytic activity">
    <reaction evidence="7 8">
        <text>4 porphobilinogen + H2O = hydroxymethylbilane + 4 NH4(+)</text>
        <dbReference type="Rhea" id="RHEA:13185"/>
        <dbReference type="ChEBI" id="CHEBI:15377"/>
        <dbReference type="ChEBI" id="CHEBI:28938"/>
        <dbReference type="ChEBI" id="CHEBI:57845"/>
        <dbReference type="ChEBI" id="CHEBI:58126"/>
        <dbReference type="EC" id="2.5.1.61"/>
    </reaction>
</comment>
<dbReference type="PANTHER" id="PTHR11557:SF0">
    <property type="entry name" value="PORPHOBILINOGEN DEAMINASE"/>
    <property type="match status" value="1"/>
</dbReference>
<dbReference type="CDD" id="cd13646">
    <property type="entry name" value="PBP2_EcHMBS_like"/>
    <property type="match status" value="1"/>
</dbReference>
<dbReference type="EC" id="2.5.1.61" evidence="8"/>
<feature type="domain" description="Porphobilinogen deaminase N-terminal" evidence="9">
    <location>
        <begin position="5"/>
        <end position="211"/>
    </location>
</feature>
<dbReference type="PROSITE" id="PS00533">
    <property type="entry name" value="PORPHOBILINOGEN_DEAM"/>
    <property type="match status" value="1"/>
</dbReference>
<comment type="function">
    <text evidence="1 8">Tetrapolymerization of the monopyrrole PBG into the hydroxymethylbilane pre-uroporphyrinogen in several discrete steps.</text>
</comment>
<dbReference type="NCBIfam" id="TIGR00212">
    <property type="entry name" value="hemC"/>
    <property type="match status" value="1"/>
</dbReference>
<keyword evidence="6 8" id="KW-0627">Porphyrin biosynthesis</keyword>
<dbReference type="SUPFAM" id="SSF53850">
    <property type="entry name" value="Periplasmic binding protein-like II"/>
    <property type="match status" value="1"/>
</dbReference>